<dbReference type="InterPro" id="IPR052900">
    <property type="entry name" value="Phospholipid_Metab_Enz"/>
</dbReference>
<evidence type="ECO:0000259" key="1">
    <source>
        <dbReference type="Pfam" id="PF09423"/>
    </source>
</evidence>
<dbReference type="PANTHER" id="PTHR43606">
    <property type="entry name" value="PHOSPHATASE, PUTATIVE (AFU_ORTHOLOGUE AFUA_6G08710)-RELATED"/>
    <property type="match status" value="1"/>
</dbReference>
<feature type="domain" description="PhoD-like phosphatase metallophosphatase" evidence="1">
    <location>
        <begin position="185"/>
        <end position="435"/>
    </location>
</feature>
<protein>
    <submittedName>
        <fullName evidence="2">Alkaline phosphatase D</fullName>
    </submittedName>
</protein>
<reference evidence="2 3" key="1">
    <citation type="submission" date="2016-11" db="EMBL/GenBank/DDBJ databases">
        <authorList>
            <person name="Jaros S."/>
            <person name="Januszkiewicz K."/>
            <person name="Wedrychowicz H."/>
        </authorList>
    </citation>
    <scope>NUCLEOTIDE SEQUENCE [LARGE SCALE GENOMIC DNA]</scope>
    <source>
        <strain evidence="2 3">CGMCC 1.6102</strain>
    </source>
</reference>
<dbReference type="InterPro" id="IPR029052">
    <property type="entry name" value="Metallo-depent_PP-like"/>
</dbReference>
<evidence type="ECO:0000313" key="3">
    <source>
        <dbReference type="Proteomes" id="UP000184513"/>
    </source>
</evidence>
<name>A0A1M7LFF9_9BACT</name>
<proteinExistence type="predicted"/>
<dbReference type="EMBL" id="FRCY01000003">
    <property type="protein sequence ID" value="SHM76669.1"/>
    <property type="molecule type" value="Genomic_DNA"/>
</dbReference>
<sequence length="485" mass="56646">MAENRRSFLTKIGWLTGGLITPVNKIRARDPFNLTNDPVYFTNGFKMMEVSASEVIIWTRLCANEKPNPLIHPKAKHETQNNEYPIDFNEQMPVREMDGGVSGSPGWVRAIVENQRRKQVSEWQQASSERDFTVSFPFIDLEPDTEYRVRLEGKAENGSVTARQSGSFRTAGTAARPTDLLLTTSTCQYFWNHDDKDRGFKTYDAMRQIDPDFFIHTGDYVYYDRIGPMVDNLEKARHKWHAMDGWPSLKEFYQHVPIYMLKDDHDLLKDDVFPDSNPLGEFTLEQGLQVWRENVPLKDKPYRTFRWGKDLQIWLVEGREFRTPREVQIQNARTIWGDEQKQWFTNTMKASDATFKILFSPTPVVGPDREKKMDNHANQLFREEGNWLRQFLADMNGVFVVNGDRHWQYFSIDEETGLREFGAGPVSDAQSGGWDQDDNRPEHRFLRVKGGFLSIKVFRHNDIPKIEFRHCDVNGDEMHREEFEA</sequence>
<dbReference type="STRING" id="388280.SAMN04488057_103256"/>
<dbReference type="InterPro" id="IPR003961">
    <property type="entry name" value="FN3_dom"/>
</dbReference>
<dbReference type="InterPro" id="IPR038607">
    <property type="entry name" value="PhoD-like_sf"/>
</dbReference>
<gene>
    <name evidence="2" type="ORF">SAMN04488057_103256</name>
</gene>
<dbReference type="Pfam" id="PF09423">
    <property type="entry name" value="PhoD"/>
    <property type="match status" value="1"/>
</dbReference>
<dbReference type="InterPro" id="IPR018946">
    <property type="entry name" value="PhoD-like_MPP"/>
</dbReference>
<dbReference type="Gene3D" id="3.60.21.70">
    <property type="entry name" value="PhoD-like phosphatase"/>
    <property type="match status" value="1"/>
</dbReference>
<dbReference type="PANTHER" id="PTHR43606:SF1">
    <property type="entry name" value="PHOD-LIKE PHOSPHATASE METALLOPHOSPHATASE DOMAIN-CONTAINING PROTEIN"/>
    <property type="match status" value="1"/>
</dbReference>
<dbReference type="SUPFAM" id="SSF56300">
    <property type="entry name" value="Metallo-dependent phosphatases"/>
    <property type="match status" value="1"/>
</dbReference>
<keyword evidence="3" id="KW-1185">Reference proteome</keyword>
<organism evidence="2 3">
    <name type="scientific">Cyclobacterium lianum</name>
    <dbReference type="NCBI Taxonomy" id="388280"/>
    <lineage>
        <taxon>Bacteria</taxon>
        <taxon>Pseudomonadati</taxon>
        <taxon>Bacteroidota</taxon>
        <taxon>Cytophagia</taxon>
        <taxon>Cytophagales</taxon>
        <taxon>Cyclobacteriaceae</taxon>
        <taxon>Cyclobacterium</taxon>
    </lineage>
</organism>
<dbReference type="AlphaFoldDB" id="A0A1M7LFF9"/>
<dbReference type="OrthoDB" id="9763616at2"/>
<dbReference type="Proteomes" id="UP000184513">
    <property type="component" value="Unassembled WGS sequence"/>
</dbReference>
<evidence type="ECO:0000313" key="2">
    <source>
        <dbReference type="EMBL" id="SHM76669.1"/>
    </source>
</evidence>
<accession>A0A1M7LFF9</accession>
<dbReference type="RefSeq" id="WP_073093694.1">
    <property type="nucleotide sequence ID" value="NZ_FRCY01000003.1"/>
</dbReference>
<dbReference type="CDD" id="cd00063">
    <property type="entry name" value="FN3"/>
    <property type="match status" value="1"/>
</dbReference>